<dbReference type="SUPFAM" id="SSF103473">
    <property type="entry name" value="MFS general substrate transporter"/>
    <property type="match status" value="1"/>
</dbReference>
<comment type="subcellular location">
    <subcellularLocation>
        <location evidence="1">Membrane</location>
        <topology evidence="1">Multi-pass membrane protein</topology>
    </subcellularLocation>
</comment>
<organism evidence="11 12">
    <name type="scientific">Fonsecaea nubica</name>
    <dbReference type="NCBI Taxonomy" id="856822"/>
    <lineage>
        <taxon>Eukaryota</taxon>
        <taxon>Fungi</taxon>
        <taxon>Dikarya</taxon>
        <taxon>Ascomycota</taxon>
        <taxon>Pezizomycotina</taxon>
        <taxon>Eurotiomycetes</taxon>
        <taxon>Chaetothyriomycetidae</taxon>
        <taxon>Chaetothyriales</taxon>
        <taxon>Herpotrichiellaceae</taxon>
        <taxon>Fonsecaea</taxon>
    </lineage>
</organism>
<evidence type="ECO:0000256" key="8">
    <source>
        <dbReference type="ARBA" id="ARBA00023136"/>
    </source>
</evidence>
<dbReference type="InterPro" id="IPR045263">
    <property type="entry name" value="GLUT"/>
</dbReference>
<evidence type="ECO:0000259" key="10">
    <source>
        <dbReference type="PROSITE" id="PS50850"/>
    </source>
</evidence>
<keyword evidence="6" id="KW-0378">Hydrolase</keyword>
<feature type="transmembrane region" description="Helical" evidence="9">
    <location>
        <begin position="312"/>
        <end position="339"/>
    </location>
</feature>
<dbReference type="PROSITE" id="PS00122">
    <property type="entry name" value="CARBOXYLESTERASE_B_1"/>
    <property type="match status" value="1"/>
</dbReference>
<dbReference type="PROSITE" id="PS00217">
    <property type="entry name" value="SUGAR_TRANSPORT_2"/>
    <property type="match status" value="1"/>
</dbReference>
<dbReference type="AlphaFoldDB" id="A0A178CYV8"/>
<feature type="transmembrane region" description="Helical" evidence="9">
    <location>
        <begin position="469"/>
        <end position="487"/>
    </location>
</feature>
<reference evidence="11 12" key="1">
    <citation type="submission" date="2016-03" db="EMBL/GenBank/DDBJ databases">
        <title>The draft genome sequence of Fonsecaea nubica causative agent of cutaneous subcutaneous infection in human host.</title>
        <authorList>
            <person name="Costa F."/>
            <person name="Sybren D.H."/>
            <person name="Raittz R.T."/>
            <person name="Weiss V.A."/>
            <person name="Leao A.C."/>
            <person name="Gomes R."/>
            <person name="De Souza E.M."/>
            <person name="Pedrosa F.O."/>
            <person name="Steffens M.B."/>
            <person name="Bombassaro A."/>
            <person name="Tadra-Sfeir M.Z."/>
            <person name="Moreno L.F."/>
            <person name="Najafzadeh M.J."/>
            <person name="Felipe M.S."/>
            <person name="Teixeira M."/>
            <person name="Sun J."/>
            <person name="Xi L."/>
            <person name="Castro M.A."/>
            <person name="Vicente V.A."/>
        </authorList>
    </citation>
    <scope>NUCLEOTIDE SEQUENCE [LARGE SCALE GENOMIC DNA]</scope>
    <source>
        <strain evidence="11 12">CBS 269.64</strain>
    </source>
</reference>
<dbReference type="InterPro" id="IPR019826">
    <property type="entry name" value="Carboxylesterase_B_AS"/>
</dbReference>
<dbReference type="PANTHER" id="PTHR23503:SF8">
    <property type="entry name" value="FACILITATED GLUCOSE TRANSPORTER PROTEIN 1"/>
    <property type="match status" value="1"/>
</dbReference>
<proteinExistence type="inferred from homology"/>
<feature type="transmembrane region" description="Helical" evidence="9">
    <location>
        <begin position="126"/>
        <end position="146"/>
    </location>
</feature>
<evidence type="ECO:0000313" key="12">
    <source>
        <dbReference type="Proteomes" id="UP000185904"/>
    </source>
</evidence>
<keyword evidence="7 9" id="KW-1133">Transmembrane helix</keyword>
<dbReference type="Pfam" id="PF00083">
    <property type="entry name" value="Sugar_tr"/>
    <property type="match status" value="1"/>
</dbReference>
<dbReference type="Gene3D" id="1.20.1250.20">
    <property type="entry name" value="MFS general substrate transporter like domains"/>
    <property type="match status" value="1"/>
</dbReference>
<dbReference type="PROSITE" id="PS50850">
    <property type="entry name" value="MFS"/>
    <property type="match status" value="1"/>
</dbReference>
<dbReference type="GeneID" id="34589720"/>
<dbReference type="InterPro" id="IPR020846">
    <property type="entry name" value="MFS_dom"/>
</dbReference>
<accession>A0A178CYV8</accession>
<keyword evidence="4" id="KW-0813">Transport</keyword>
<feature type="transmembrane region" description="Helical" evidence="9">
    <location>
        <begin position="38"/>
        <end position="59"/>
    </location>
</feature>
<dbReference type="PRINTS" id="PR00171">
    <property type="entry name" value="SUGRTRNSPORT"/>
</dbReference>
<name>A0A178CYV8_9EURO</name>
<dbReference type="Gene3D" id="3.40.50.1820">
    <property type="entry name" value="alpha/beta hydrolase"/>
    <property type="match status" value="1"/>
</dbReference>
<dbReference type="InterPro" id="IPR005828">
    <property type="entry name" value="MFS_sugar_transport-like"/>
</dbReference>
<evidence type="ECO:0000256" key="2">
    <source>
        <dbReference type="ARBA" id="ARBA00005964"/>
    </source>
</evidence>
<dbReference type="GO" id="GO:0016020">
    <property type="term" value="C:membrane"/>
    <property type="evidence" value="ECO:0007669"/>
    <property type="project" value="UniProtKB-SubCell"/>
</dbReference>
<comment type="similarity">
    <text evidence="2">Belongs to the type-B carboxylesterase/lipase family.</text>
</comment>
<evidence type="ECO:0000256" key="6">
    <source>
        <dbReference type="ARBA" id="ARBA00022801"/>
    </source>
</evidence>
<dbReference type="Pfam" id="PF00135">
    <property type="entry name" value="COesterase"/>
    <property type="match status" value="1"/>
</dbReference>
<feature type="transmembrane region" description="Helical" evidence="9">
    <location>
        <begin position="213"/>
        <end position="233"/>
    </location>
</feature>
<feature type="transmembrane region" description="Helical" evidence="9">
    <location>
        <begin position="185"/>
        <end position="207"/>
    </location>
</feature>
<keyword evidence="12" id="KW-1185">Reference proteome</keyword>
<dbReference type="PANTHER" id="PTHR23503">
    <property type="entry name" value="SOLUTE CARRIER FAMILY 2"/>
    <property type="match status" value="1"/>
</dbReference>
<feature type="transmembrane region" description="Helical" evidence="9">
    <location>
        <begin position="345"/>
        <end position="365"/>
    </location>
</feature>
<dbReference type="PROSITE" id="PS00941">
    <property type="entry name" value="CARBOXYLESTERASE_B_2"/>
    <property type="match status" value="1"/>
</dbReference>
<dbReference type="ESTHER" id="9euro-a0a0d2hen2">
    <property type="family name" value="Fungal_carboxylesterase_lipase"/>
</dbReference>
<evidence type="ECO:0000313" key="11">
    <source>
        <dbReference type="EMBL" id="OAL34462.1"/>
    </source>
</evidence>
<keyword evidence="5 9" id="KW-0812">Transmembrane</keyword>
<evidence type="ECO:0000256" key="1">
    <source>
        <dbReference type="ARBA" id="ARBA00004141"/>
    </source>
</evidence>
<dbReference type="FunFam" id="3.40.50.1820:FF:000499">
    <property type="entry name" value="Carboxylic ester hydrolase"/>
    <property type="match status" value="1"/>
</dbReference>
<evidence type="ECO:0000256" key="5">
    <source>
        <dbReference type="ARBA" id="ARBA00022692"/>
    </source>
</evidence>
<evidence type="ECO:0000256" key="9">
    <source>
        <dbReference type="SAM" id="Phobius"/>
    </source>
</evidence>
<dbReference type="OrthoDB" id="408631at2759"/>
<feature type="domain" description="Major facilitator superfamily (MFS) profile" evidence="10">
    <location>
        <begin position="46"/>
        <end position="536"/>
    </location>
</feature>
<dbReference type="InterPro" id="IPR002018">
    <property type="entry name" value="CarbesteraseB"/>
</dbReference>
<protein>
    <recommendedName>
        <fullName evidence="10">Major facilitator superfamily (MFS) profile domain-containing protein</fullName>
    </recommendedName>
</protein>
<evidence type="ECO:0000256" key="4">
    <source>
        <dbReference type="ARBA" id="ARBA00022448"/>
    </source>
</evidence>
<dbReference type="InterPro" id="IPR003663">
    <property type="entry name" value="Sugar/inositol_transpt"/>
</dbReference>
<comment type="similarity">
    <text evidence="3">Belongs to the major facilitator superfamily. Sugar transporter (TC 2.A.1.1) family.</text>
</comment>
<evidence type="ECO:0000256" key="3">
    <source>
        <dbReference type="ARBA" id="ARBA00010992"/>
    </source>
</evidence>
<dbReference type="GO" id="GO:0016787">
    <property type="term" value="F:hydrolase activity"/>
    <property type="evidence" value="ECO:0007669"/>
    <property type="project" value="UniProtKB-KW"/>
</dbReference>
<dbReference type="InterPro" id="IPR036259">
    <property type="entry name" value="MFS_trans_sf"/>
</dbReference>
<feature type="transmembrane region" description="Helical" evidence="9">
    <location>
        <begin position="377"/>
        <end position="395"/>
    </location>
</feature>
<dbReference type="InterPro" id="IPR005829">
    <property type="entry name" value="Sugar_transporter_CS"/>
</dbReference>
<feature type="transmembrane region" description="Helical" evidence="9">
    <location>
        <begin position="438"/>
        <end position="457"/>
    </location>
</feature>
<dbReference type="EMBL" id="LVCJ01000039">
    <property type="protein sequence ID" value="OAL34462.1"/>
    <property type="molecule type" value="Genomic_DNA"/>
</dbReference>
<dbReference type="RefSeq" id="XP_022499474.1">
    <property type="nucleotide sequence ID" value="XM_022644596.1"/>
</dbReference>
<dbReference type="Proteomes" id="UP000185904">
    <property type="component" value="Unassembled WGS sequence"/>
</dbReference>
<feature type="transmembrane region" description="Helical" evidence="9">
    <location>
        <begin position="401"/>
        <end position="426"/>
    </location>
</feature>
<dbReference type="InterPro" id="IPR019819">
    <property type="entry name" value="Carboxylesterase_B_CS"/>
</dbReference>
<comment type="caution">
    <text evidence="11">The sequence shown here is derived from an EMBL/GenBank/DDBJ whole genome shotgun (WGS) entry which is preliminary data.</text>
</comment>
<feature type="transmembrane region" description="Helical" evidence="9">
    <location>
        <begin position="100"/>
        <end position="119"/>
    </location>
</feature>
<dbReference type="GO" id="GO:0015149">
    <property type="term" value="F:hexose transmembrane transporter activity"/>
    <property type="evidence" value="ECO:0007669"/>
    <property type="project" value="TreeGrafter"/>
</dbReference>
<keyword evidence="8 9" id="KW-0472">Membrane</keyword>
<evidence type="ECO:0000256" key="7">
    <source>
        <dbReference type="ARBA" id="ARBA00022989"/>
    </source>
</evidence>
<gene>
    <name evidence="11" type="ORF">AYO20_06305</name>
</gene>
<dbReference type="SUPFAM" id="SSF53474">
    <property type="entry name" value="alpha/beta-Hydrolases"/>
    <property type="match status" value="1"/>
</dbReference>
<dbReference type="NCBIfam" id="TIGR00879">
    <property type="entry name" value="SP"/>
    <property type="match status" value="1"/>
</dbReference>
<dbReference type="InterPro" id="IPR029058">
    <property type="entry name" value="AB_hydrolase_fold"/>
</dbReference>
<sequence length="1072" mass="114710">MGRTALTKTSSGYGLYTQVNLSPGLPPKGLMAPPKPKGFTLLLISTVYVVTLGPLLFGYHLGELNAPQKVITCQVDQLPGYVALGLPQCIPMNDFQWGMVQSMFTVGGLFGALFSGAVATRFGRLFALRLATFFLAGGPVAEALAGKLWLLALGRALSGLGAGAATVVSPIYISEVAPPKRRGLFGAFTQVQINSGIVVAQLLGYFLSKYNKWRWVLATGGFIAGLMFVGLFFTPETPKWLAANNRPRMARGILQRLRGKTADIREEMEGWDMSGEAEEESLLASPRGARPLKEASRSIIAVVKMPKYRQPLIAVTGTMIAQQLCGINSVVMYSVAILGKVMPKQAGLVTVIVSSVNVVVTILAAPLPDKIGRKPCLLISIIGMGAASGMLYAGLAKHIQALTIAAVALFVASFGVGLGPIPFILASELVGPEAVGAVSSWALAANWLSTFLVAMFFPVLNKVLMHNVWWIFPASTIAPVTGFDQIFSNTVAVKKCSTGTPVISSRRMLSSTTFSLVAIALLTPLVHTQATLPQVDLGYEIHQAISFNQTGQTYNFSNIRYAQPPIGNLRFAAPVPPSGRNNVVQNGSVDRICPQAIPGWYPISSEFVQYLIAGNATSFNYTQAEEQLQIALQNAKPTPPDPRMSEDCLFLDVIVPKKVFDGSKSRVRRRQNAGAAVVVWIYGGGYTLGSKEGSGNPSGLIKASQANGGEGVIFVAMNYRLGAMGWLAGPTLQAAGGVSNAGLYDQRLALEWVQNNIHLFGGDPNRVTVMGESAGGGSIVHQITAFGGLKEVPFQQAISQSPGYLPTPSYFVQENATQSFLSLLNVSTIEEARQASSEAVIKANALQVGASQYGGFTYGPVVDGVFVPALPGTLLNAGAFAKNLSVMVSHTLSEGPSFTPPYVQTDDQLENMIVMLNPGTPPAAVDYIVKTLYPAVYDGSQPYKSPIERTILFVTESSFTCNTYFLNKAYGNNTYSYQFAVPPGFHGYDVPYTFYNGQPTNLTQDLIAPVAKTLQAYLTNFILSGNPNGQGLPPFPMQGQNASMNSISTVVARVKDDTSNQRCAWWEKSLNN</sequence>